<evidence type="ECO:0000256" key="1">
    <source>
        <dbReference type="SAM" id="Phobius"/>
    </source>
</evidence>
<gene>
    <name evidence="3" type="ORF">VE26_11725</name>
</gene>
<dbReference type="EMBL" id="JZEY01000061">
    <property type="protein sequence ID" value="KKB07433.1"/>
    <property type="molecule type" value="Genomic_DNA"/>
</dbReference>
<feature type="transmembrane region" description="Helical" evidence="1">
    <location>
        <begin position="321"/>
        <end position="344"/>
    </location>
</feature>
<keyword evidence="1" id="KW-0472">Membrane</keyword>
<dbReference type="PATRIC" id="fig|429727.3.peg.2414"/>
<feature type="transmembrane region" description="Helical" evidence="1">
    <location>
        <begin position="20"/>
        <end position="49"/>
    </location>
</feature>
<comment type="caution">
    <text evidence="3">The sequence shown here is derived from an EMBL/GenBank/DDBJ whole genome shotgun (WGS) entry which is preliminary data.</text>
</comment>
<dbReference type="Pfam" id="PF01970">
    <property type="entry name" value="TctA"/>
    <property type="match status" value="1"/>
</dbReference>
<feature type="transmembrane region" description="Helical" evidence="1">
    <location>
        <begin position="356"/>
        <end position="383"/>
    </location>
</feature>
<keyword evidence="4" id="KW-1185">Reference proteome</keyword>
<protein>
    <recommendedName>
        <fullName evidence="2">DUF112 domain-containing protein</fullName>
    </recommendedName>
</protein>
<dbReference type="Proteomes" id="UP000033649">
    <property type="component" value="Unassembled WGS sequence"/>
</dbReference>
<dbReference type="InterPro" id="IPR002823">
    <property type="entry name" value="DUF112_TM"/>
</dbReference>
<feature type="transmembrane region" description="Helical" evidence="1">
    <location>
        <begin position="61"/>
        <end position="82"/>
    </location>
</feature>
<evidence type="ECO:0000313" key="3">
    <source>
        <dbReference type="EMBL" id="KKB07433.1"/>
    </source>
</evidence>
<sequence>MSYFDNIFLGLQTALSWYNLLWCFVGVFLGTLLGVIPGIGVVAAISMLFPLTFQLEPTAALIMLAGIWYGTSYGGSTASILLNVPGSATNAVTCLDGYPMTKQGRGGIALLMTTVASFFGGSFGIILLMGFAGTISAYALSFSSAEYFSLMLLGLIAACNVSNGSIIKGLIMVALGILFGLVGSDIYTGTRRFDFGILDLADGINLVALAMGLFGVSEVIASVGKVDGKQVDPNSVKFSAMKPTREDVRRSWLPMIRGSSIGAFFGTLPGTGSSIAAFMAYAVEKRVSKTPEKFGTGEIEGIMAPEAANNAADQTSFIPTLALGIPGSATMALMLGALMIHGIAPGPQLMTEQPSLFWGLVMSFWIGNVLLVILNVPLIGVWVRLLMVPYNWLFPAVLMFICIGTYTVSNSSFDVMLVVMFGALGYALRVGGYPAAPMLLGFVLGPMMEEHFRRAMLLSRGDFGTFLSRPISATVLAIALLVLLWGLKPLIFNRKPA</sequence>
<organism evidence="3 4">
    <name type="scientific">Devosia chinhatensis</name>
    <dbReference type="NCBI Taxonomy" id="429727"/>
    <lineage>
        <taxon>Bacteria</taxon>
        <taxon>Pseudomonadati</taxon>
        <taxon>Pseudomonadota</taxon>
        <taxon>Alphaproteobacteria</taxon>
        <taxon>Hyphomicrobiales</taxon>
        <taxon>Devosiaceae</taxon>
        <taxon>Devosia</taxon>
    </lineage>
</organism>
<accession>A0A0F5FF56</accession>
<proteinExistence type="predicted"/>
<dbReference type="PANTHER" id="PTHR35342">
    <property type="entry name" value="TRICARBOXYLIC TRANSPORT PROTEIN"/>
    <property type="match status" value="1"/>
</dbReference>
<dbReference type="PANTHER" id="PTHR35342:SF5">
    <property type="entry name" value="TRICARBOXYLIC TRANSPORT PROTEIN"/>
    <property type="match status" value="1"/>
</dbReference>
<name>A0A0F5FF56_9HYPH</name>
<feature type="transmembrane region" description="Helical" evidence="1">
    <location>
        <begin position="108"/>
        <end position="131"/>
    </location>
</feature>
<evidence type="ECO:0000259" key="2">
    <source>
        <dbReference type="Pfam" id="PF01970"/>
    </source>
</evidence>
<keyword evidence="1" id="KW-0812">Transmembrane</keyword>
<dbReference type="RefSeq" id="WP_046105462.1">
    <property type="nucleotide sequence ID" value="NZ_JZEY01000061.1"/>
</dbReference>
<feature type="transmembrane region" description="Helical" evidence="1">
    <location>
        <begin position="164"/>
        <end position="183"/>
    </location>
</feature>
<dbReference type="STRING" id="429727.VE26_11725"/>
<feature type="transmembrane region" description="Helical" evidence="1">
    <location>
        <begin position="138"/>
        <end position="158"/>
    </location>
</feature>
<feature type="transmembrane region" description="Helical" evidence="1">
    <location>
        <begin position="390"/>
        <end position="409"/>
    </location>
</feature>
<reference evidence="3 4" key="1">
    <citation type="submission" date="2015-03" db="EMBL/GenBank/DDBJ databases">
        <authorList>
            <person name="Hassan Y."/>
            <person name="Lepp D."/>
            <person name="Li X.-Z."/>
            <person name="Zhou T."/>
        </authorList>
    </citation>
    <scope>NUCLEOTIDE SEQUENCE [LARGE SCALE GENOMIC DNA]</scope>
    <source>
        <strain evidence="3 4">IPL18</strain>
    </source>
</reference>
<dbReference type="AlphaFoldDB" id="A0A0F5FF56"/>
<feature type="transmembrane region" description="Helical" evidence="1">
    <location>
        <begin position="466"/>
        <end position="487"/>
    </location>
</feature>
<feature type="transmembrane region" description="Helical" evidence="1">
    <location>
        <begin position="261"/>
        <end position="283"/>
    </location>
</feature>
<feature type="domain" description="DUF112" evidence="2">
    <location>
        <begin position="20"/>
        <end position="440"/>
    </location>
</feature>
<feature type="transmembrane region" description="Helical" evidence="1">
    <location>
        <begin position="415"/>
        <end position="445"/>
    </location>
</feature>
<keyword evidence="1" id="KW-1133">Transmembrane helix</keyword>
<evidence type="ECO:0000313" key="4">
    <source>
        <dbReference type="Proteomes" id="UP000033649"/>
    </source>
</evidence>